<keyword evidence="1" id="KW-0723">Serine/threonine-protein kinase</keyword>
<organism evidence="3 4">
    <name type="scientific">Streptomyces microflavus</name>
    <name type="common">Streptomyces lipmanii</name>
    <dbReference type="NCBI Taxonomy" id="1919"/>
    <lineage>
        <taxon>Bacteria</taxon>
        <taxon>Bacillati</taxon>
        <taxon>Actinomycetota</taxon>
        <taxon>Actinomycetes</taxon>
        <taxon>Kitasatosporales</taxon>
        <taxon>Streptomycetaceae</taxon>
        <taxon>Streptomyces</taxon>
    </lineage>
</organism>
<evidence type="ECO:0000259" key="2">
    <source>
        <dbReference type="Pfam" id="PF13581"/>
    </source>
</evidence>
<dbReference type="InterPro" id="IPR050267">
    <property type="entry name" value="Anti-sigma-factor_SerPK"/>
</dbReference>
<proteinExistence type="predicted"/>
<dbReference type="RefSeq" id="WP_164356206.1">
    <property type="nucleotide sequence ID" value="NZ_JAAGME010000192.1"/>
</dbReference>
<keyword evidence="1" id="KW-0808">Transferase</keyword>
<comment type="caution">
    <text evidence="3">The sequence shown here is derived from an EMBL/GenBank/DDBJ whole genome shotgun (WGS) entry which is preliminary data.</text>
</comment>
<evidence type="ECO:0000256" key="1">
    <source>
        <dbReference type="ARBA" id="ARBA00022527"/>
    </source>
</evidence>
<sequence length="155" mass="16486">MSAATPTPVQLNPLGGESYRLTLPNTANTPKLARDFLTSLLRVSRHPGLVDDARLCVTELVTNAHRHTRTPLIRVHVAVNRKRVTVAVTDDGGPVGTALGTTLRPVPAATPEQEHGRGLALVESLALAWGTGSGGERYPGRTVVWFTLGRPEATA</sequence>
<dbReference type="GO" id="GO:0005524">
    <property type="term" value="F:ATP binding"/>
    <property type="evidence" value="ECO:0007669"/>
    <property type="project" value="UniProtKB-KW"/>
</dbReference>
<dbReference type="Proteomes" id="UP000471648">
    <property type="component" value="Unassembled WGS sequence"/>
</dbReference>
<gene>
    <name evidence="3" type="ORF">G3I39_03665</name>
</gene>
<accession>A0A6N9V412</accession>
<keyword evidence="3" id="KW-0067">ATP-binding</keyword>
<dbReference type="GO" id="GO:0004674">
    <property type="term" value="F:protein serine/threonine kinase activity"/>
    <property type="evidence" value="ECO:0007669"/>
    <property type="project" value="UniProtKB-KW"/>
</dbReference>
<dbReference type="PANTHER" id="PTHR35526:SF3">
    <property type="entry name" value="ANTI-SIGMA-F FACTOR RSBW"/>
    <property type="match status" value="1"/>
</dbReference>
<protein>
    <submittedName>
        <fullName evidence="3">ATP-binding protein</fullName>
    </submittedName>
</protein>
<dbReference type="SUPFAM" id="SSF55874">
    <property type="entry name" value="ATPase domain of HSP90 chaperone/DNA topoisomerase II/histidine kinase"/>
    <property type="match status" value="1"/>
</dbReference>
<name>A0A6N9V412_STRMI</name>
<keyword evidence="1" id="KW-0418">Kinase</keyword>
<keyword evidence="3" id="KW-0547">Nucleotide-binding</keyword>
<dbReference type="InterPro" id="IPR036890">
    <property type="entry name" value="HATPase_C_sf"/>
</dbReference>
<dbReference type="Pfam" id="PF13581">
    <property type="entry name" value="HATPase_c_2"/>
    <property type="match status" value="1"/>
</dbReference>
<dbReference type="Gene3D" id="3.30.565.10">
    <property type="entry name" value="Histidine kinase-like ATPase, C-terminal domain"/>
    <property type="match status" value="1"/>
</dbReference>
<evidence type="ECO:0000313" key="4">
    <source>
        <dbReference type="Proteomes" id="UP000471648"/>
    </source>
</evidence>
<dbReference type="CDD" id="cd16936">
    <property type="entry name" value="HATPase_RsbW-like"/>
    <property type="match status" value="1"/>
</dbReference>
<dbReference type="InterPro" id="IPR003594">
    <property type="entry name" value="HATPase_dom"/>
</dbReference>
<dbReference type="EMBL" id="JAAGME010000192">
    <property type="protein sequence ID" value="NEB66172.1"/>
    <property type="molecule type" value="Genomic_DNA"/>
</dbReference>
<dbReference type="PANTHER" id="PTHR35526">
    <property type="entry name" value="ANTI-SIGMA-F FACTOR RSBW-RELATED"/>
    <property type="match status" value="1"/>
</dbReference>
<reference evidence="3 4" key="1">
    <citation type="submission" date="2020-01" db="EMBL/GenBank/DDBJ databases">
        <title>Insect and environment-associated Actinomycetes.</title>
        <authorList>
            <person name="Currrie C."/>
            <person name="Chevrette M."/>
            <person name="Carlson C."/>
            <person name="Stubbendieck R."/>
            <person name="Wendt-Pienkowski E."/>
        </authorList>
    </citation>
    <scope>NUCLEOTIDE SEQUENCE [LARGE SCALE GENOMIC DNA]</scope>
    <source>
        <strain evidence="3 4">SID14438</strain>
    </source>
</reference>
<feature type="domain" description="Histidine kinase/HSP90-like ATPase" evidence="2">
    <location>
        <begin position="27"/>
        <end position="126"/>
    </location>
</feature>
<dbReference type="AlphaFoldDB" id="A0A6N9V412"/>
<evidence type="ECO:0000313" key="3">
    <source>
        <dbReference type="EMBL" id="NEB66172.1"/>
    </source>
</evidence>